<dbReference type="EMBL" id="KB031072">
    <property type="protein sequence ID" value="ELK04334.1"/>
    <property type="molecule type" value="Genomic_DNA"/>
</dbReference>
<evidence type="ECO:0000256" key="1">
    <source>
        <dbReference type="SAM" id="MobiDB-lite"/>
    </source>
</evidence>
<accession>L5JXZ2</accession>
<dbReference type="InParanoid" id="L5JXZ2"/>
<gene>
    <name evidence="2" type="ORF">PAL_GLEAN10024561</name>
</gene>
<evidence type="ECO:0000313" key="3">
    <source>
        <dbReference type="Proteomes" id="UP000010552"/>
    </source>
</evidence>
<evidence type="ECO:0000313" key="2">
    <source>
        <dbReference type="EMBL" id="ELK04334.1"/>
    </source>
</evidence>
<proteinExistence type="predicted"/>
<protein>
    <submittedName>
        <fullName evidence="2">Uncharacterized protein</fullName>
    </submittedName>
</protein>
<feature type="region of interest" description="Disordered" evidence="1">
    <location>
        <begin position="70"/>
        <end position="157"/>
    </location>
</feature>
<reference evidence="3" key="1">
    <citation type="journal article" date="2013" name="Science">
        <title>Comparative analysis of bat genomes provides insight into the evolution of flight and immunity.</title>
        <authorList>
            <person name="Zhang G."/>
            <person name="Cowled C."/>
            <person name="Shi Z."/>
            <person name="Huang Z."/>
            <person name="Bishop-Lilly K.A."/>
            <person name="Fang X."/>
            <person name="Wynne J.W."/>
            <person name="Xiong Z."/>
            <person name="Baker M.L."/>
            <person name="Zhao W."/>
            <person name="Tachedjian M."/>
            <person name="Zhu Y."/>
            <person name="Zhou P."/>
            <person name="Jiang X."/>
            <person name="Ng J."/>
            <person name="Yang L."/>
            <person name="Wu L."/>
            <person name="Xiao J."/>
            <person name="Feng Y."/>
            <person name="Chen Y."/>
            <person name="Sun X."/>
            <person name="Zhang Y."/>
            <person name="Marsh G.A."/>
            <person name="Crameri G."/>
            <person name="Broder C.C."/>
            <person name="Frey K.G."/>
            <person name="Wang L.F."/>
            <person name="Wang J."/>
        </authorList>
    </citation>
    <scope>NUCLEOTIDE SEQUENCE [LARGE SCALE GENOMIC DNA]</scope>
</reference>
<organism evidence="2 3">
    <name type="scientific">Pteropus alecto</name>
    <name type="common">Black flying fox</name>
    <dbReference type="NCBI Taxonomy" id="9402"/>
    <lineage>
        <taxon>Eukaryota</taxon>
        <taxon>Metazoa</taxon>
        <taxon>Chordata</taxon>
        <taxon>Craniata</taxon>
        <taxon>Vertebrata</taxon>
        <taxon>Euteleostomi</taxon>
        <taxon>Mammalia</taxon>
        <taxon>Eutheria</taxon>
        <taxon>Laurasiatheria</taxon>
        <taxon>Chiroptera</taxon>
        <taxon>Yinpterochiroptera</taxon>
        <taxon>Pteropodoidea</taxon>
        <taxon>Pteropodidae</taxon>
        <taxon>Pteropodinae</taxon>
        <taxon>Pteropus</taxon>
    </lineage>
</organism>
<sequence length="157" mass="16923">MGTEARFLDQGLVPGHTARTSRAGTELGARKSFPWALLGEPGPAHPPTGYGDPFLPMLDKLLLPVAFSPRTWPGDTSKKVSVWRKGQKRTPRKSPRTKQQRAPKLALPSRWSSGAVTKRRLRNPAAQAQIELSSWPSDLRGQPAGALAQPPCAAGCA</sequence>
<dbReference type="Proteomes" id="UP000010552">
    <property type="component" value="Unassembled WGS sequence"/>
</dbReference>
<dbReference type="AlphaFoldDB" id="L5JXZ2"/>
<name>L5JXZ2_PTEAL</name>
<keyword evidence="3" id="KW-1185">Reference proteome</keyword>
<feature type="compositionally biased region" description="Basic residues" evidence="1">
    <location>
        <begin position="81"/>
        <end position="101"/>
    </location>
</feature>